<accession>A0ABR1DZU9</accession>
<sequence>MPYLVIWPVLTPDRAACLIDSLFVLLKGLRAVLRTPCPPIRVPRSLATSFLALTKVRETKVLHRILRRQLPKRIFLYRLPRTKLTRVPVNRYINVAWTGDTESAS</sequence>
<proteinExistence type="predicted"/>
<organism evidence="1 2">
    <name type="scientific">Necator americanus</name>
    <name type="common">Human hookworm</name>
    <dbReference type="NCBI Taxonomy" id="51031"/>
    <lineage>
        <taxon>Eukaryota</taxon>
        <taxon>Metazoa</taxon>
        <taxon>Ecdysozoa</taxon>
        <taxon>Nematoda</taxon>
        <taxon>Chromadorea</taxon>
        <taxon>Rhabditida</taxon>
        <taxon>Rhabditina</taxon>
        <taxon>Rhabditomorpha</taxon>
        <taxon>Strongyloidea</taxon>
        <taxon>Ancylostomatidae</taxon>
        <taxon>Bunostominae</taxon>
        <taxon>Necator</taxon>
    </lineage>
</organism>
<dbReference type="Proteomes" id="UP001303046">
    <property type="component" value="Unassembled WGS sequence"/>
</dbReference>
<reference evidence="1 2" key="1">
    <citation type="submission" date="2023-08" db="EMBL/GenBank/DDBJ databases">
        <title>A Necator americanus chromosomal reference genome.</title>
        <authorList>
            <person name="Ilik V."/>
            <person name="Petrzelkova K.J."/>
            <person name="Pardy F."/>
            <person name="Fuh T."/>
            <person name="Niatou-Singa F.S."/>
            <person name="Gouil Q."/>
            <person name="Baker L."/>
            <person name="Ritchie M.E."/>
            <person name="Jex A.R."/>
            <person name="Gazzola D."/>
            <person name="Li H."/>
            <person name="Toshio Fujiwara R."/>
            <person name="Zhan B."/>
            <person name="Aroian R.V."/>
            <person name="Pafco B."/>
            <person name="Schwarz E.M."/>
        </authorList>
    </citation>
    <scope>NUCLEOTIDE SEQUENCE [LARGE SCALE GENOMIC DNA]</scope>
    <source>
        <strain evidence="1 2">Aroian</strain>
        <tissue evidence="1">Whole animal</tissue>
    </source>
</reference>
<evidence type="ECO:0000313" key="2">
    <source>
        <dbReference type="Proteomes" id="UP001303046"/>
    </source>
</evidence>
<protein>
    <recommendedName>
        <fullName evidence="3">Secreted protein</fullName>
    </recommendedName>
</protein>
<name>A0ABR1DZU9_NECAM</name>
<evidence type="ECO:0000313" key="1">
    <source>
        <dbReference type="EMBL" id="KAK6755808.1"/>
    </source>
</evidence>
<keyword evidence="2" id="KW-1185">Reference proteome</keyword>
<gene>
    <name evidence="1" type="primary">Necator_chrV.g19080</name>
    <name evidence="1" type="ORF">RB195_014288</name>
</gene>
<dbReference type="EMBL" id="JAVFWL010000005">
    <property type="protein sequence ID" value="KAK6755808.1"/>
    <property type="molecule type" value="Genomic_DNA"/>
</dbReference>
<evidence type="ECO:0008006" key="3">
    <source>
        <dbReference type="Google" id="ProtNLM"/>
    </source>
</evidence>
<comment type="caution">
    <text evidence="1">The sequence shown here is derived from an EMBL/GenBank/DDBJ whole genome shotgun (WGS) entry which is preliminary data.</text>
</comment>